<evidence type="ECO:0000256" key="1">
    <source>
        <dbReference type="SAM" id="MobiDB-lite"/>
    </source>
</evidence>
<dbReference type="PROSITE" id="PS51257">
    <property type="entry name" value="PROKAR_LIPOPROTEIN"/>
    <property type="match status" value="1"/>
</dbReference>
<keyword evidence="4" id="KW-0378">Hydrolase</keyword>
<dbReference type="EMBL" id="JBHTCQ010000002">
    <property type="protein sequence ID" value="MFC7406007.1"/>
    <property type="molecule type" value="Genomic_DNA"/>
</dbReference>
<name>A0ABW2QB98_9MICO</name>
<feature type="signal peptide" evidence="2">
    <location>
        <begin position="1"/>
        <end position="20"/>
    </location>
</feature>
<dbReference type="InterPro" id="IPR036514">
    <property type="entry name" value="SGNH_hydro_sf"/>
</dbReference>
<feature type="chain" id="PRO_5045811104" evidence="2">
    <location>
        <begin position="21"/>
        <end position="236"/>
    </location>
</feature>
<dbReference type="GO" id="GO:0016787">
    <property type="term" value="F:hydrolase activity"/>
    <property type="evidence" value="ECO:0007669"/>
    <property type="project" value="UniProtKB-KW"/>
</dbReference>
<gene>
    <name evidence="4" type="ORF">ACFQQL_12865</name>
</gene>
<evidence type="ECO:0000313" key="4">
    <source>
        <dbReference type="EMBL" id="MFC7406007.1"/>
    </source>
</evidence>
<dbReference type="Gene3D" id="3.40.50.1110">
    <property type="entry name" value="SGNH hydrolase"/>
    <property type="match status" value="1"/>
</dbReference>
<feature type="region of interest" description="Disordered" evidence="1">
    <location>
        <begin position="25"/>
        <end position="54"/>
    </location>
</feature>
<evidence type="ECO:0000256" key="2">
    <source>
        <dbReference type="SAM" id="SignalP"/>
    </source>
</evidence>
<organism evidence="4 5">
    <name type="scientific">Georgenia alba</name>
    <dbReference type="NCBI Taxonomy" id="2233858"/>
    <lineage>
        <taxon>Bacteria</taxon>
        <taxon>Bacillati</taxon>
        <taxon>Actinomycetota</taxon>
        <taxon>Actinomycetes</taxon>
        <taxon>Micrococcales</taxon>
        <taxon>Bogoriellaceae</taxon>
        <taxon>Georgenia</taxon>
    </lineage>
</organism>
<evidence type="ECO:0000313" key="5">
    <source>
        <dbReference type="Proteomes" id="UP001596455"/>
    </source>
</evidence>
<keyword evidence="5" id="KW-1185">Reference proteome</keyword>
<feature type="domain" description="SGNH hydrolase-type esterase" evidence="3">
    <location>
        <begin position="61"/>
        <end position="221"/>
    </location>
</feature>
<accession>A0ABW2QB98</accession>
<dbReference type="Pfam" id="PF13472">
    <property type="entry name" value="Lipase_GDSL_2"/>
    <property type="match status" value="1"/>
</dbReference>
<dbReference type="Proteomes" id="UP001596455">
    <property type="component" value="Unassembled WGS sequence"/>
</dbReference>
<reference evidence="5" key="1">
    <citation type="journal article" date="2019" name="Int. J. Syst. Evol. Microbiol.">
        <title>The Global Catalogue of Microorganisms (GCM) 10K type strain sequencing project: providing services to taxonomists for standard genome sequencing and annotation.</title>
        <authorList>
            <consortium name="The Broad Institute Genomics Platform"/>
            <consortium name="The Broad Institute Genome Sequencing Center for Infectious Disease"/>
            <person name="Wu L."/>
            <person name="Ma J."/>
        </authorList>
    </citation>
    <scope>NUCLEOTIDE SEQUENCE [LARGE SCALE GENOMIC DNA]</scope>
    <source>
        <strain evidence="5">JCM 1490</strain>
    </source>
</reference>
<dbReference type="RefSeq" id="WP_382394963.1">
    <property type="nucleotide sequence ID" value="NZ_JBHTCQ010000002.1"/>
</dbReference>
<evidence type="ECO:0000259" key="3">
    <source>
        <dbReference type="Pfam" id="PF13472"/>
    </source>
</evidence>
<comment type="caution">
    <text evidence="4">The sequence shown here is derived from an EMBL/GenBank/DDBJ whole genome shotgun (WGS) entry which is preliminary data.</text>
</comment>
<protein>
    <submittedName>
        <fullName evidence="4">SGNH/GDSL hydrolase family protein</fullName>
    </submittedName>
</protein>
<keyword evidence="2" id="KW-0732">Signal</keyword>
<dbReference type="InterPro" id="IPR013830">
    <property type="entry name" value="SGNH_hydro"/>
</dbReference>
<proteinExistence type="predicted"/>
<dbReference type="SUPFAM" id="SSF52266">
    <property type="entry name" value="SGNH hydrolase"/>
    <property type="match status" value="1"/>
</dbReference>
<sequence>MRRTLAGILLLIVLGLSACATPDGAERAAGGAAGDGGAAAAGPERPGAAHDPQPHTVRMAAVGDSITEARSPDFAAGDLNDLTWVSHAVGDDLELAGGWARGGATTAEMAAHVTPVDADVLVVLGGTNDVWQGLTADGHAETLANIRRVVDTVGADEVVLSAIPPLDRMPAAAAALNTSLEDLAHDSGWHWVDAPAPLREDDRFVPGLARDGVHPTREGAELLGAELRRAALEAAR</sequence>